<gene>
    <name evidence="4" type="ORF">Back11_64020</name>
</gene>
<dbReference type="Gene3D" id="2.60.120.260">
    <property type="entry name" value="Galactose-binding domain-like"/>
    <property type="match status" value="1"/>
</dbReference>
<proteinExistence type="predicted"/>
<feature type="compositionally biased region" description="Pro residues" evidence="2">
    <location>
        <begin position="906"/>
        <end position="915"/>
    </location>
</feature>
<dbReference type="PANTHER" id="PTHR43308">
    <property type="entry name" value="OUTER MEMBRANE PROTEIN ALPHA-RELATED"/>
    <property type="match status" value="1"/>
</dbReference>
<feature type="region of interest" description="Disordered" evidence="2">
    <location>
        <begin position="906"/>
        <end position="926"/>
    </location>
</feature>
<dbReference type="InterPro" id="IPR001119">
    <property type="entry name" value="SLH_dom"/>
</dbReference>
<dbReference type="Gene3D" id="3.20.20.80">
    <property type="entry name" value="Glycosidases"/>
    <property type="match status" value="1"/>
</dbReference>
<evidence type="ECO:0000256" key="1">
    <source>
        <dbReference type="ARBA" id="ARBA00022801"/>
    </source>
</evidence>
<keyword evidence="1" id="KW-0378">Hydrolase</keyword>
<evidence type="ECO:0000313" key="5">
    <source>
        <dbReference type="Proteomes" id="UP000275368"/>
    </source>
</evidence>
<dbReference type="Proteomes" id="UP000275368">
    <property type="component" value="Chromosome"/>
</dbReference>
<dbReference type="AlphaFoldDB" id="A0A3G9J1J0"/>
<reference evidence="4 5" key="1">
    <citation type="submission" date="2018-11" db="EMBL/GenBank/DDBJ databases">
        <title>Complete genome sequence of Paenibacillus baekrokdamisoli strain KCTC 33723.</title>
        <authorList>
            <person name="Kang S.W."/>
            <person name="Lee K.C."/>
            <person name="Kim K.K."/>
            <person name="Kim J.S."/>
            <person name="Kim D.S."/>
            <person name="Ko S.H."/>
            <person name="Yang S.H."/>
            <person name="Lee J.S."/>
        </authorList>
    </citation>
    <scope>NUCLEOTIDE SEQUENCE [LARGE SCALE GENOMIC DNA]</scope>
    <source>
        <strain evidence="4 5">KCTC 33723</strain>
    </source>
</reference>
<name>A0A3G9J1J0_9BACL</name>
<feature type="domain" description="SLH" evidence="3">
    <location>
        <begin position="1037"/>
        <end position="1097"/>
    </location>
</feature>
<dbReference type="PROSITE" id="PS51272">
    <property type="entry name" value="SLH"/>
    <property type="match status" value="3"/>
</dbReference>
<protein>
    <recommendedName>
        <fullName evidence="3">SLH domain-containing protein</fullName>
    </recommendedName>
</protein>
<dbReference type="OrthoDB" id="2486591at2"/>
<evidence type="ECO:0000313" key="4">
    <source>
        <dbReference type="EMBL" id="BBH25057.1"/>
    </source>
</evidence>
<dbReference type="InterPro" id="IPR003305">
    <property type="entry name" value="CenC_carb-bd"/>
</dbReference>
<dbReference type="EMBL" id="AP019308">
    <property type="protein sequence ID" value="BBH25057.1"/>
    <property type="molecule type" value="Genomic_DNA"/>
</dbReference>
<dbReference type="Pfam" id="PF02018">
    <property type="entry name" value="CBM_4_9"/>
    <property type="match status" value="1"/>
</dbReference>
<accession>A0A3G9J1J0</accession>
<dbReference type="KEGG" id="pbk:Back11_64020"/>
<dbReference type="InterPro" id="IPR025883">
    <property type="entry name" value="Cadherin-like_domain"/>
</dbReference>
<evidence type="ECO:0000256" key="2">
    <source>
        <dbReference type="SAM" id="MobiDB-lite"/>
    </source>
</evidence>
<evidence type="ECO:0000259" key="3">
    <source>
        <dbReference type="PROSITE" id="PS51272"/>
    </source>
</evidence>
<dbReference type="PANTHER" id="PTHR43308:SF5">
    <property type="entry name" value="S-LAYER PROTEIN _ PEPTIDOGLYCAN ENDO-BETA-N-ACETYLGLUCOSAMINIDASE"/>
    <property type="match status" value="1"/>
</dbReference>
<dbReference type="Pfam" id="PF00395">
    <property type="entry name" value="SLH"/>
    <property type="match status" value="3"/>
</dbReference>
<organism evidence="4 5">
    <name type="scientific">Paenibacillus baekrokdamisoli</name>
    <dbReference type="NCBI Taxonomy" id="1712516"/>
    <lineage>
        <taxon>Bacteria</taxon>
        <taxon>Bacillati</taxon>
        <taxon>Bacillota</taxon>
        <taxon>Bacilli</taxon>
        <taxon>Bacillales</taxon>
        <taxon>Paenibacillaceae</taxon>
        <taxon>Paenibacillus</taxon>
    </lineage>
</organism>
<feature type="domain" description="SLH" evidence="3">
    <location>
        <begin position="1163"/>
        <end position="1217"/>
    </location>
</feature>
<sequence>MGKWNFRLLLIVMSIMLLASLLPLGESVKAEHSGPGQEPPETQDMRIGTYGGAPALFVNGEPEFPMFLFEQEISERDADVFQDANVKLYSFIEKTSFLDLGWIGPGQQDFSTIDRVMKTFVDRVPSGLALPRIHLWAPQWWLAANGTEQLGYSQQPPDPNALTKDASMASEQWQKEAGEALRRLVRHLLDGPYADRLLGLTLAGGMYGEWHNWNAEYLPDASEPMRLSFIAYLRDKYSNDLSLLRAGWGDPAVTFEGVTIPTVEERRASDVGLFRDPTISRRVIDYYEAYQKAPVDAINYFAGIVKEESEGRLLTSVLYGYSPDMSYMPQEVHQRAVAQAHRLTNVDLFTSPHSYYRRAPGDDGVLRTYPDSLALHGKLFIDEADDRTHLAPPGTSFVQATNMGESLGLLRRAFGQAVTHATGMWYMDHSSGLWYNDPAFAAEFKNLKKWGDYSMKLPRQRNSEVAVISSNESEFYLGGSTDTSAAFYEGPSTTRPQGLGELSKAGAPFDRYLIEDLEQGLIPDHYKVYIFMDTFYLTDAQRAAIEKLKRGGRTLVWTWAPGYVSESGLSTTGMQSLTGINFAQGGSGDGPSEGSATGQWAENFEGGSFLQSDYTDGERSGNGAIVADLDKVIDGSYSAYGKAGESVDWHEFLFTDKNKIKLEPGATYTVTFKAKTLAAPGPSGTFYFLARTKSGGNAQDVGVNNWTDAPGDPYTKSFTFTLKGYEDYYLIWGLHNGGALAVDNIVIKKDASVPIELPVQYRLDANLFPGSTTVYGDMKLNPVFRPEAAGAQVWGYSSPDGAPSVVVRDFPNWRSVYLPAPPIAAPLLKRIYNEAGVHIYSESYDNLEASQSWVSMHAVADGVKKIKLPRAAKVYDIIGNRSMGDGIREFQYEMKRGDTAIFMLEPPTPQPPDGGPPGGWTQPLSGDAGLKDLQVRLAGKSLPLTPAFTADTTAYTVLTDAAQVELEGTAAHSAAKVTLQGKPLNDGMKVDLKEGDNVFELIVQAENGTKRTYTVTIRRQAIVVEPGEPGEEPTKPEIPVMLSDIHGHWAEASIREAAAKFVVSGYSDGTFKPDRPVTRSEFVLMLTKALGKEKNRSTLAFTDVEQIGAWAKPAIEQAVQAGIVTGYADGSFRPDAYMTRLEMAVMIARALGVPMNAKAAISFTDDSDIPQWAKGAVEAIRKQGIVVGRGDGRFVPGGIMTRAEAVVVLLRMPKNSQ</sequence>
<dbReference type="GO" id="GO:0016798">
    <property type="term" value="F:hydrolase activity, acting on glycosyl bonds"/>
    <property type="evidence" value="ECO:0007669"/>
    <property type="project" value="InterPro"/>
</dbReference>
<feature type="domain" description="SLH" evidence="3">
    <location>
        <begin position="1098"/>
        <end position="1161"/>
    </location>
</feature>
<keyword evidence="5" id="KW-1185">Reference proteome</keyword>
<dbReference type="Pfam" id="PF12733">
    <property type="entry name" value="Cadherin-like"/>
    <property type="match status" value="1"/>
</dbReference>
<dbReference type="InterPro" id="IPR051465">
    <property type="entry name" value="Cell_Envelope_Struct_Comp"/>
</dbReference>